<evidence type="ECO:0000313" key="4">
    <source>
        <dbReference type="EMBL" id="GAA1969838.1"/>
    </source>
</evidence>
<feature type="transmembrane region" description="Helical" evidence="2">
    <location>
        <begin position="260"/>
        <end position="282"/>
    </location>
</feature>
<reference evidence="4 5" key="1">
    <citation type="journal article" date="2019" name="Int. J. Syst. Evol. Microbiol.">
        <title>The Global Catalogue of Microorganisms (GCM) 10K type strain sequencing project: providing services to taxonomists for standard genome sequencing and annotation.</title>
        <authorList>
            <consortium name="The Broad Institute Genomics Platform"/>
            <consortium name="The Broad Institute Genome Sequencing Center for Infectious Disease"/>
            <person name="Wu L."/>
            <person name="Ma J."/>
        </authorList>
    </citation>
    <scope>NUCLEOTIDE SEQUENCE [LARGE SCALE GENOMIC DNA]</scope>
    <source>
        <strain evidence="4 5">JCM 14545</strain>
    </source>
</reference>
<feature type="transmembrane region" description="Helical" evidence="2">
    <location>
        <begin position="78"/>
        <end position="101"/>
    </location>
</feature>
<dbReference type="Pfam" id="PF25231">
    <property type="entry name" value="DUF7847"/>
    <property type="match status" value="1"/>
</dbReference>
<keyword evidence="2" id="KW-1133">Transmembrane helix</keyword>
<dbReference type="EMBL" id="BAAANN010000020">
    <property type="protein sequence ID" value="GAA1969838.1"/>
    <property type="molecule type" value="Genomic_DNA"/>
</dbReference>
<accession>A0ABN2RJ65</accession>
<comment type="caution">
    <text evidence="4">The sequence shown here is derived from an EMBL/GenBank/DDBJ whole genome shotgun (WGS) entry which is preliminary data.</text>
</comment>
<feature type="transmembrane region" description="Helical" evidence="2">
    <location>
        <begin position="204"/>
        <end position="226"/>
    </location>
</feature>
<keyword evidence="2" id="KW-0472">Membrane</keyword>
<feature type="transmembrane region" description="Helical" evidence="2">
    <location>
        <begin position="178"/>
        <end position="198"/>
    </location>
</feature>
<keyword evidence="5" id="KW-1185">Reference proteome</keyword>
<feature type="domain" description="DUF7847" evidence="3">
    <location>
        <begin position="58"/>
        <end position="326"/>
    </location>
</feature>
<proteinExistence type="predicted"/>
<name>A0ABN2RJ65_9PSEU</name>
<protein>
    <submittedName>
        <fullName evidence="4">Glycerophosphoryl diester phosphodiesterase membrane domain-containing protein</fullName>
    </submittedName>
</protein>
<evidence type="ECO:0000256" key="1">
    <source>
        <dbReference type="SAM" id="MobiDB-lite"/>
    </source>
</evidence>
<gene>
    <name evidence="4" type="ORF">GCM10009754_49370</name>
</gene>
<evidence type="ECO:0000256" key="2">
    <source>
        <dbReference type="SAM" id="Phobius"/>
    </source>
</evidence>
<organism evidence="4 5">
    <name type="scientific">Amycolatopsis minnesotensis</name>
    <dbReference type="NCBI Taxonomy" id="337894"/>
    <lineage>
        <taxon>Bacteria</taxon>
        <taxon>Bacillati</taxon>
        <taxon>Actinomycetota</taxon>
        <taxon>Actinomycetes</taxon>
        <taxon>Pseudonocardiales</taxon>
        <taxon>Pseudonocardiaceae</taxon>
        <taxon>Amycolatopsis</taxon>
    </lineage>
</organism>
<dbReference type="InterPro" id="IPR057169">
    <property type="entry name" value="DUF7847"/>
</dbReference>
<dbReference type="Proteomes" id="UP001501116">
    <property type="component" value="Unassembled WGS sequence"/>
</dbReference>
<feature type="transmembrane region" description="Helical" evidence="2">
    <location>
        <begin position="134"/>
        <end position="157"/>
    </location>
</feature>
<feature type="transmembrane region" description="Helical" evidence="2">
    <location>
        <begin position="302"/>
        <end position="327"/>
    </location>
</feature>
<evidence type="ECO:0000313" key="5">
    <source>
        <dbReference type="Proteomes" id="UP001501116"/>
    </source>
</evidence>
<keyword evidence="2" id="KW-0812">Transmembrane</keyword>
<sequence>MSDHGGWASPDPDGERDKAAGTPGESAEPGNPLPSAPPPPQQNWGGVPKPGVIPLRPLAVGEILDGSITTIRRHAGSILGVSAAVAVVSALLSLAGELWVLDDLNTVLSPGPAATKAEIERQAIAALPKALGSLGISAVITMLTQTFLAGFLTVVLGKAVLGKPVRFSEAMAEAKPRWLPLLGLTIVYSVLVAVPFVAGFLLMVLIGQVGVIFVLAAIPLSVFLYVRYSLATPALILEQGKVGTSLTRSARLVTGMWGRVFGILLLVMLIGVVISLLVNWVFTLISGTSLTATTLTTTAIVLSAVGQVIAQTFVTPFTSGATALLYIDQRMRREGMDLELIRAAGQQPR</sequence>
<feature type="region of interest" description="Disordered" evidence="1">
    <location>
        <begin position="1"/>
        <end position="49"/>
    </location>
</feature>
<dbReference type="RefSeq" id="WP_344423313.1">
    <property type="nucleotide sequence ID" value="NZ_BAAANN010000020.1"/>
</dbReference>
<feature type="compositionally biased region" description="Pro residues" evidence="1">
    <location>
        <begin position="31"/>
        <end position="41"/>
    </location>
</feature>
<evidence type="ECO:0000259" key="3">
    <source>
        <dbReference type="Pfam" id="PF25231"/>
    </source>
</evidence>